<dbReference type="GO" id="GO:0022857">
    <property type="term" value="F:transmembrane transporter activity"/>
    <property type="evidence" value="ECO:0007669"/>
    <property type="project" value="InterPro"/>
</dbReference>
<dbReference type="InterPro" id="IPR000620">
    <property type="entry name" value="EamA_dom"/>
</dbReference>
<dbReference type="Proteomes" id="UP000198584">
    <property type="component" value="Unassembled WGS sequence"/>
</dbReference>
<keyword evidence="7 12" id="KW-0812">Transmembrane</keyword>
<keyword evidence="9 12" id="KW-1133">Transmembrane helix</keyword>
<dbReference type="PANTHER" id="PTHR30561">
    <property type="entry name" value="SMR FAMILY PROTON-DEPENDENT DRUG EFFLUX TRANSPORTER SUGE"/>
    <property type="match status" value="1"/>
</dbReference>
<dbReference type="Gene3D" id="1.10.3730.20">
    <property type="match status" value="1"/>
</dbReference>
<keyword evidence="4" id="KW-0444">Lipid biosynthesis</keyword>
<keyword evidence="6" id="KW-0441">Lipid A biosynthesis</keyword>
<evidence type="ECO:0000256" key="4">
    <source>
        <dbReference type="ARBA" id="ARBA00022516"/>
    </source>
</evidence>
<evidence type="ECO:0000256" key="6">
    <source>
        <dbReference type="ARBA" id="ARBA00022556"/>
    </source>
</evidence>
<dbReference type="Pfam" id="PF00892">
    <property type="entry name" value="EamA"/>
    <property type="match status" value="1"/>
</dbReference>
<keyword evidence="11 12" id="KW-0472">Membrane</keyword>
<dbReference type="AlphaFoldDB" id="A0A1H4H5W1"/>
<evidence type="ECO:0000256" key="2">
    <source>
        <dbReference type="ARBA" id="ARBA00007362"/>
    </source>
</evidence>
<evidence type="ECO:0000256" key="11">
    <source>
        <dbReference type="ARBA" id="ARBA00023136"/>
    </source>
</evidence>
<evidence type="ECO:0000256" key="7">
    <source>
        <dbReference type="ARBA" id="ARBA00022692"/>
    </source>
</evidence>
<dbReference type="EMBL" id="FNQR01000022">
    <property type="protein sequence ID" value="SEB16442.1"/>
    <property type="molecule type" value="Genomic_DNA"/>
</dbReference>
<evidence type="ECO:0000256" key="10">
    <source>
        <dbReference type="ARBA" id="ARBA00023098"/>
    </source>
</evidence>
<feature type="transmembrane region" description="Helical" evidence="12">
    <location>
        <begin position="41"/>
        <end position="64"/>
    </location>
</feature>
<evidence type="ECO:0000313" key="15">
    <source>
        <dbReference type="Proteomes" id="UP000198584"/>
    </source>
</evidence>
<evidence type="ECO:0000256" key="1">
    <source>
        <dbReference type="ARBA" id="ARBA00004651"/>
    </source>
</evidence>
<feature type="transmembrane region" description="Helical" evidence="12">
    <location>
        <begin position="76"/>
        <end position="96"/>
    </location>
</feature>
<comment type="similarity">
    <text evidence="2">Belongs to the EamA transporter family.</text>
</comment>
<accession>A0A1H4H5W1</accession>
<keyword evidence="15" id="KW-1185">Reference proteome</keyword>
<dbReference type="InterPro" id="IPR000390">
    <property type="entry name" value="Small_drug/metabolite_transptr"/>
</dbReference>
<sequence length="122" mass="13853">MMGYFYIFATILFTVYGQLILKWRIEKFGSLPLELKDKIVFLFQLLLDPLILSGFLSAFVASIFWMAAMTKFNISYAYPFMSLSFVLVFLLSVFLFGEPVTPQKVIGLSLIVLGIIVTSQSI</sequence>
<dbReference type="STRING" id="571932.SAMN05421743_12220"/>
<gene>
    <name evidence="14" type="ORF">SAMN05421743_12220</name>
</gene>
<name>A0A1H4H5W1_9BACI</name>
<dbReference type="GO" id="GO:0005886">
    <property type="term" value="C:plasma membrane"/>
    <property type="evidence" value="ECO:0007669"/>
    <property type="project" value="UniProtKB-SubCell"/>
</dbReference>
<keyword evidence="8" id="KW-0448">Lipopolysaccharide biosynthesis</keyword>
<dbReference type="InterPro" id="IPR037185">
    <property type="entry name" value="EmrE-like"/>
</dbReference>
<feature type="transmembrane region" description="Helical" evidence="12">
    <location>
        <begin position="102"/>
        <end position="119"/>
    </location>
</feature>
<keyword evidence="3" id="KW-1003">Cell membrane</keyword>
<evidence type="ECO:0000313" key="14">
    <source>
        <dbReference type="EMBL" id="SEB16442.1"/>
    </source>
</evidence>
<keyword evidence="10" id="KW-0443">Lipid metabolism</keyword>
<proteinExistence type="inferred from homology"/>
<evidence type="ECO:0000256" key="9">
    <source>
        <dbReference type="ARBA" id="ARBA00022989"/>
    </source>
</evidence>
<dbReference type="GO" id="GO:0009103">
    <property type="term" value="P:lipopolysaccharide biosynthetic process"/>
    <property type="evidence" value="ECO:0007669"/>
    <property type="project" value="UniProtKB-KW"/>
</dbReference>
<evidence type="ECO:0000259" key="13">
    <source>
        <dbReference type="Pfam" id="PF00892"/>
    </source>
</evidence>
<organism evidence="14 15">
    <name type="scientific">Thalassobacillus cyri</name>
    <dbReference type="NCBI Taxonomy" id="571932"/>
    <lineage>
        <taxon>Bacteria</taxon>
        <taxon>Bacillati</taxon>
        <taxon>Bacillota</taxon>
        <taxon>Bacilli</taxon>
        <taxon>Bacillales</taxon>
        <taxon>Bacillaceae</taxon>
        <taxon>Thalassobacillus</taxon>
    </lineage>
</organism>
<protein>
    <submittedName>
        <fullName evidence="14">EamA-like transporter family protein</fullName>
    </submittedName>
</protein>
<evidence type="ECO:0000256" key="12">
    <source>
        <dbReference type="SAM" id="Phobius"/>
    </source>
</evidence>
<evidence type="ECO:0000256" key="3">
    <source>
        <dbReference type="ARBA" id="ARBA00022475"/>
    </source>
</evidence>
<evidence type="ECO:0000256" key="5">
    <source>
        <dbReference type="ARBA" id="ARBA00022519"/>
    </source>
</evidence>
<dbReference type="PANTHER" id="PTHR30561:SF9">
    <property type="entry name" value="4-AMINO-4-DEOXY-L-ARABINOSE-PHOSPHOUNDECAPRENOL FLIPPASE SUBUNIT ARNF-RELATED"/>
    <property type="match status" value="1"/>
</dbReference>
<dbReference type="SUPFAM" id="SSF103481">
    <property type="entry name" value="Multidrug resistance efflux transporter EmrE"/>
    <property type="match status" value="1"/>
</dbReference>
<keyword evidence="5" id="KW-0997">Cell inner membrane</keyword>
<evidence type="ECO:0000256" key="8">
    <source>
        <dbReference type="ARBA" id="ARBA00022985"/>
    </source>
</evidence>
<comment type="subcellular location">
    <subcellularLocation>
        <location evidence="1">Cell membrane</location>
        <topology evidence="1">Multi-pass membrane protein</topology>
    </subcellularLocation>
</comment>
<feature type="domain" description="EamA" evidence="13">
    <location>
        <begin position="6"/>
        <end position="119"/>
    </location>
</feature>
<reference evidence="14 15" key="1">
    <citation type="submission" date="2016-10" db="EMBL/GenBank/DDBJ databases">
        <authorList>
            <person name="de Groot N.N."/>
        </authorList>
    </citation>
    <scope>NUCLEOTIDE SEQUENCE [LARGE SCALE GENOMIC DNA]</scope>
    <source>
        <strain evidence="14 15">CCM7597</strain>
    </source>
</reference>